<gene>
    <name evidence="1" type="ORF">LOTGIDRAFT_211491</name>
</gene>
<dbReference type="GO" id="GO:0106370">
    <property type="term" value="F:protein-L-histidine N-pros-methyltransferase activity"/>
    <property type="evidence" value="ECO:0007669"/>
    <property type="project" value="InterPro"/>
</dbReference>
<dbReference type="Proteomes" id="UP000030746">
    <property type="component" value="Unassembled WGS sequence"/>
</dbReference>
<dbReference type="PANTHER" id="PTHR12890:SF0">
    <property type="entry name" value="PROTEIN-L-HISTIDINE N-PROS-METHYLTRANSFERASE"/>
    <property type="match status" value="1"/>
</dbReference>
<dbReference type="PANTHER" id="PTHR12890">
    <property type="entry name" value="DREV PROTEIN"/>
    <property type="match status" value="1"/>
</dbReference>
<dbReference type="AlphaFoldDB" id="V4B3E1"/>
<dbReference type="Gene3D" id="3.40.50.150">
    <property type="entry name" value="Vaccinia Virus protein VP39"/>
    <property type="match status" value="1"/>
</dbReference>
<keyword evidence="2" id="KW-1185">Reference proteome</keyword>
<proteinExistence type="predicted"/>
<organism evidence="1 2">
    <name type="scientific">Lottia gigantea</name>
    <name type="common">Giant owl limpet</name>
    <dbReference type="NCBI Taxonomy" id="225164"/>
    <lineage>
        <taxon>Eukaryota</taxon>
        <taxon>Metazoa</taxon>
        <taxon>Spiralia</taxon>
        <taxon>Lophotrochozoa</taxon>
        <taxon>Mollusca</taxon>
        <taxon>Gastropoda</taxon>
        <taxon>Patellogastropoda</taxon>
        <taxon>Lottioidea</taxon>
        <taxon>Lottiidae</taxon>
        <taxon>Lottia</taxon>
    </lineage>
</organism>
<dbReference type="CTD" id="20246296"/>
<dbReference type="HOGENOM" id="CLU_056100_0_0_1"/>
<accession>V4B3E1</accession>
<name>V4B3E1_LOTGI</name>
<dbReference type="KEGG" id="lgi:LOTGIDRAFT_211491"/>
<dbReference type="STRING" id="225164.V4B3E1"/>
<dbReference type="GeneID" id="20246296"/>
<evidence type="ECO:0000313" key="2">
    <source>
        <dbReference type="Proteomes" id="UP000030746"/>
    </source>
</evidence>
<dbReference type="OrthoDB" id="199041at2759"/>
<dbReference type="Pfam" id="PF05219">
    <property type="entry name" value="DREV"/>
    <property type="match status" value="1"/>
</dbReference>
<dbReference type="InterPro" id="IPR007884">
    <property type="entry name" value="METL9"/>
</dbReference>
<dbReference type="InterPro" id="IPR029063">
    <property type="entry name" value="SAM-dependent_MTases_sf"/>
</dbReference>
<sequence>MGEWTRTRLCSPLARTVYNKLIDDQRHRVDNHRYWYEFDVKMLPEYLCDRFVPSHQDNETSLFLENCYDKSDWIFSQLYFSMARAVLSWFMSPTSINGWLDRGSMFVFSVDQIKALLSIPEGWKAENFIDLGAGDGKVTQKFGHFFENIYATEASSVMVKRLEEKNFKVLDIDSWNNGTIIYDLIGCLNLLDRCDKPISILHSIRKSLRKSSGRAIVAVVLPYTPYVEFESSNHKPTESVIISGNSFEEQTINLIKTMFEPAGFEVEKLTRLPYICEGDIHKSFYVLSDAVFVLKLKEEG</sequence>
<dbReference type="SUPFAM" id="SSF53335">
    <property type="entry name" value="S-adenosyl-L-methionine-dependent methyltransferases"/>
    <property type="match status" value="1"/>
</dbReference>
<dbReference type="OMA" id="VEIGGKW"/>
<reference evidence="1 2" key="1">
    <citation type="journal article" date="2013" name="Nature">
        <title>Insights into bilaterian evolution from three spiralian genomes.</title>
        <authorList>
            <person name="Simakov O."/>
            <person name="Marletaz F."/>
            <person name="Cho S.J."/>
            <person name="Edsinger-Gonzales E."/>
            <person name="Havlak P."/>
            <person name="Hellsten U."/>
            <person name="Kuo D.H."/>
            <person name="Larsson T."/>
            <person name="Lv J."/>
            <person name="Arendt D."/>
            <person name="Savage R."/>
            <person name="Osoegawa K."/>
            <person name="de Jong P."/>
            <person name="Grimwood J."/>
            <person name="Chapman J.A."/>
            <person name="Shapiro H."/>
            <person name="Aerts A."/>
            <person name="Otillar R.P."/>
            <person name="Terry A.Y."/>
            <person name="Boore J.L."/>
            <person name="Grigoriev I.V."/>
            <person name="Lindberg D.R."/>
            <person name="Seaver E.C."/>
            <person name="Weisblat D.A."/>
            <person name="Putnam N.H."/>
            <person name="Rokhsar D.S."/>
        </authorList>
    </citation>
    <scope>NUCLEOTIDE SEQUENCE [LARGE SCALE GENOMIC DNA]</scope>
</reference>
<protein>
    <recommendedName>
        <fullName evidence="3">Methyltransferase-like protein 9</fullName>
    </recommendedName>
</protein>
<dbReference type="EMBL" id="KB203854">
    <property type="protein sequence ID" value="ESO82859.1"/>
    <property type="molecule type" value="Genomic_DNA"/>
</dbReference>
<evidence type="ECO:0000313" key="1">
    <source>
        <dbReference type="EMBL" id="ESO82859.1"/>
    </source>
</evidence>
<evidence type="ECO:0008006" key="3">
    <source>
        <dbReference type="Google" id="ProtNLM"/>
    </source>
</evidence>
<dbReference type="RefSeq" id="XP_009066650.1">
    <property type="nucleotide sequence ID" value="XM_009068402.1"/>
</dbReference>